<evidence type="ECO:0000313" key="2">
    <source>
        <dbReference type="EMBL" id="GLD69656.1"/>
    </source>
</evidence>
<proteinExistence type="predicted"/>
<sequence>MEETNGTLSGVIRNGGKTKRLLSDSRGLTEDHSEDGPKQPKSRSGHEFLGLSRCAACYNQKANMFRRGDDGDTSSSAEDSGPEVDSESEAESSSSSSSSGHIEAETPEGPETESHSPVCGDVAEPEPRGEDGDREEEMGETSERQQGLSPL</sequence>
<keyword evidence="3" id="KW-1185">Reference proteome</keyword>
<evidence type="ECO:0000313" key="3">
    <source>
        <dbReference type="Proteomes" id="UP001279410"/>
    </source>
</evidence>
<name>A0AAD3NB25_LATJO</name>
<protein>
    <submittedName>
        <fullName evidence="2">Lateral signaling target protein 2 homolog</fullName>
    </submittedName>
</protein>
<evidence type="ECO:0000256" key="1">
    <source>
        <dbReference type="SAM" id="MobiDB-lite"/>
    </source>
</evidence>
<organism evidence="2 3">
    <name type="scientific">Lates japonicus</name>
    <name type="common">Japanese lates</name>
    <dbReference type="NCBI Taxonomy" id="270547"/>
    <lineage>
        <taxon>Eukaryota</taxon>
        <taxon>Metazoa</taxon>
        <taxon>Chordata</taxon>
        <taxon>Craniata</taxon>
        <taxon>Vertebrata</taxon>
        <taxon>Euteleostomi</taxon>
        <taxon>Actinopterygii</taxon>
        <taxon>Neopterygii</taxon>
        <taxon>Teleostei</taxon>
        <taxon>Neoteleostei</taxon>
        <taxon>Acanthomorphata</taxon>
        <taxon>Carangaria</taxon>
        <taxon>Carangaria incertae sedis</taxon>
        <taxon>Centropomidae</taxon>
        <taxon>Lates</taxon>
    </lineage>
</organism>
<dbReference type="AlphaFoldDB" id="A0AAD3NB25"/>
<accession>A0AAD3NB25</accession>
<feature type="region of interest" description="Disordered" evidence="1">
    <location>
        <begin position="65"/>
        <end position="151"/>
    </location>
</feature>
<feature type="compositionally biased region" description="Acidic residues" evidence="1">
    <location>
        <begin position="80"/>
        <end position="90"/>
    </location>
</feature>
<dbReference type="EMBL" id="BRZM01000255">
    <property type="protein sequence ID" value="GLD69656.1"/>
    <property type="molecule type" value="Genomic_DNA"/>
</dbReference>
<dbReference type="Proteomes" id="UP001279410">
    <property type="component" value="Unassembled WGS sequence"/>
</dbReference>
<gene>
    <name evidence="2" type="ORF">AKAME5_002097100</name>
</gene>
<feature type="compositionally biased region" description="Basic and acidic residues" evidence="1">
    <location>
        <begin position="21"/>
        <end position="38"/>
    </location>
</feature>
<reference evidence="2" key="1">
    <citation type="submission" date="2022-08" db="EMBL/GenBank/DDBJ databases">
        <title>Genome sequencing of akame (Lates japonicus).</title>
        <authorList>
            <person name="Hashiguchi Y."/>
            <person name="Takahashi H."/>
        </authorList>
    </citation>
    <scope>NUCLEOTIDE SEQUENCE</scope>
    <source>
        <strain evidence="2">Kochi</strain>
    </source>
</reference>
<comment type="caution">
    <text evidence="2">The sequence shown here is derived from an EMBL/GenBank/DDBJ whole genome shotgun (WGS) entry which is preliminary data.</text>
</comment>
<feature type="region of interest" description="Disordered" evidence="1">
    <location>
        <begin position="1"/>
        <end position="50"/>
    </location>
</feature>